<comment type="caution">
    <text evidence="5">The sequence shown here is derived from an EMBL/GenBank/DDBJ whole genome shotgun (WGS) entry which is preliminary data.</text>
</comment>
<keyword evidence="2" id="KW-0515">Mutator protein</keyword>
<sequence>MNDRQRIYMAIDLKSFYASVECIAHHLNPLNANLVVADRSRTNKTICLAVSPALKQFGVPGRPRLYEVQQIVDRLNRERAKKATCHHLSKHSSIYRGKLLKSPNLRVGFRIVPPRMHFYMEKSAEVYGIYLRFIKPENIHTYSIDEVMMDVTDYLHDHQVSPHTLAKQIIQQIQLETEITATAGIGTNLYLAKVAMDIVAKRIPADRDGVRIAQMNEYQYRRYLWAHQPLTDFWRIGRGYAKRLEKLGLHTMGDIARCSLGKLSDPLNEEILYREFGKNAELLIDHAWGHETATITDIKNYHSEEHGIYSSQVLMRPYKYHEGLAAAQGMVDSVALSMVKRHVVSADFGIVINYDPQSLQYAPNYQGPVVEDFYGRRTAKPSHAHQKLDLPTASGSELRQIYKQLYEKCVNPNLLIRKITLIVTHMIDEDIAAKTPHFKQVNLFEDPQREIKQERVAAIKRQRDQKLQTTILKLQQKLGNKNVVLHLADLKKGSTTKERNAQIGGHQA</sequence>
<dbReference type="AlphaFoldDB" id="A0AAW5WR50"/>
<dbReference type="PANTHER" id="PTHR11076">
    <property type="entry name" value="DNA REPAIR POLYMERASE UMUC / TRANSFERASE FAMILY MEMBER"/>
    <property type="match status" value="1"/>
</dbReference>
<dbReference type="GO" id="GO:0042276">
    <property type="term" value="P:error-prone translesion synthesis"/>
    <property type="evidence" value="ECO:0007669"/>
    <property type="project" value="TreeGrafter"/>
</dbReference>
<dbReference type="InterPro" id="IPR043128">
    <property type="entry name" value="Rev_trsase/Diguanyl_cyclase"/>
</dbReference>
<dbReference type="Gene3D" id="1.10.150.20">
    <property type="entry name" value="5' to 3' exonuclease, C-terminal subdomain"/>
    <property type="match status" value="1"/>
</dbReference>
<dbReference type="InterPro" id="IPR001126">
    <property type="entry name" value="UmuC"/>
</dbReference>
<dbReference type="InterPro" id="IPR043502">
    <property type="entry name" value="DNA/RNA_pol_sf"/>
</dbReference>
<dbReference type="EMBL" id="JAKHPH010000001">
    <property type="protein sequence ID" value="MCZ3666797.1"/>
    <property type="molecule type" value="Genomic_DNA"/>
</dbReference>
<evidence type="ECO:0000256" key="1">
    <source>
        <dbReference type="ARBA" id="ARBA00010945"/>
    </source>
</evidence>
<dbReference type="PANTHER" id="PTHR11076:SF35">
    <property type="entry name" value="DNA REPAIR PROTEIN HOMOLOG YOBH"/>
    <property type="match status" value="1"/>
</dbReference>
<dbReference type="RefSeq" id="WP_003716258.1">
    <property type="nucleotide sequence ID" value="NZ_CP045240.1"/>
</dbReference>
<dbReference type="Proteomes" id="UP001212401">
    <property type="component" value="Unassembled WGS sequence"/>
</dbReference>
<evidence type="ECO:0000256" key="3">
    <source>
        <dbReference type="ARBA" id="ARBA00022932"/>
    </source>
</evidence>
<gene>
    <name evidence="5" type="ORF">L2724_00670</name>
</gene>
<dbReference type="Gene3D" id="3.30.70.270">
    <property type="match status" value="1"/>
</dbReference>
<dbReference type="GO" id="GO:0006281">
    <property type="term" value="P:DNA repair"/>
    <property type="evidence" value="ECO:0007669"/>
    <property type="project" value="InterPro"/>
</dbReference>
<evidence type="ECO:0000256" key="2">
    <source>
        <dbReference type="ARBA" id="ARBA00022457"/>
    </source>
</evidence>
<accession>A0AAW5WR50</accession>
<evidence type="ECO:0000259" key="4">
    <source>
        <dbReference type="PROSITE" id="PS50173"/>
    </source>
</evidence>
<comment type="similarity">
    <text evidence="1">Belongs to the DNA polymerase type-Y family.</text>
</comment>
<dbReference type="GO" id="GO:0009432">
    <property type="term" value="P:SOS response"/>
    <property type="evidence" value="ECO:0007669"/>
    <property type="project" value="TreeGrafter"/>
</dbReference>
<dbReference type="GO" id="GO:0005829">
    <property type="term" value="C:cytosol"/>
    <property type="evidence" value="ECO:0007669"/>
    <property type="project" value="TreeGrafter"/>
</dbReference>
<dbReference type="InterPro" id="IPR050116">
    <property type="entry name" value="DNA_polymerase-Y"/>
</dbReference>
<dbReference type="GO" id="GO:0003887">
    <property type="term" value="F:DNA-directed DNA polymerase activity"/>
    <property type="evidence" value="ECO:0007669"/>
    <property type="project" value="UniProtKB-KW"/>
</dbReference>
<protein>
    <submittedName>
        <fullName evidence="5">LytTR family transcriptional regulator</fullName>
    </submittedName>
</protein>
<keyword evidence="3" id="KW-0808">Transferase</keyword>
<organism evidence="5 6">
    <name type="scientific">Limosilactobacillus vaginalis</name>
    <dbReference type="NCBI Taxonomy" id="1633"/>
    <lineage>
        <taxon>Bacteria</taxon>
        <taxon>Bacillati</taxon>
        <taxon>Bacillota</taxon>
        <taxon>Bacilli</taxon>
        <taxon>Lactobacillales</taxon>
        <taxon>Lactobacillaceae</taxon>
        <taxon>Limosilactobacillus</taxon>
    </lineage>
</organism>
<reference evidence="5" key="1">
    <citation type="submission" date="2022-01" db="EMBL/GenBank/DDBJ databases">
        <title>VMRC isolate genome collection.</title>
        <authorList>
            <person name="France M."/>
            <person name="Rutt L."/>
            <person name="Humphrys M."/>
            <person name="Ravel J."/>
        </authorList>
    </citation>
    <scope>NUCLEOTIDE SEQUENCE</scope>
    <source>
        <strain evidence="5">C0048A1</strain>
    </source>
</reference>
<evidence type="ECO:0000313" key="5">
    <source>
        <dbReference type="EMBL" id="MCZ3666797.1"/>
    </source>
</evidence>
<name>A0AAW5WR50_9LACO</name>
<keyword evidence="3" id="KW-0239">DNA-directed DNA polymerase</keyword>
<proteinExistence type="inferred from homology"/>
<dbReference type="SUPFAM" id="SSF56672">
    <property type="entry name" value="DNA/RNA polymerases"/>
    <property type="match status" value="1"/>
</dbReference>
<dbReference type="Pfam" id="PF00817">
    <property type="entry name" value="IMS"/>
    <property type="match status" value="1"/>
</dbReference>
<dbReference type="PROSITE" id="PS50173">
    <property type="entry name" value="UMUC"/>
    <property type="match status" value="1"/>
</dbReference>
<evidence type="ECO:0000313" key="6">
    <source>
        <dbReference type="Proteomes" id="UP001212401"/>
    </source>
</evidence>
<keyword evidence="3" id="KW-0548">Nucleotidyltransferase</keyword>
<feature type="domain" description="UmuC" evidence="4">
    <location>
        <begin position="8"/>
        <end position="237"/>
    </location>
</feature>